<name>A0ABV0XEH7_9TELE</name>
<evidence type="ECO:0000313" key="2">
    <source>
        <dbReference type="Proteomes" id="UP001469553"/>
    </source>
</evidence>
<sequence length="62" mass="7051">VTPEIQRIQHFLFCQRCSDENYSWSGLMHSADDWRGKASQKSLSSGLFSVVPRLSVSGRHAR</sequence>
<gene>
    <name evidence="1" type="ORF">AMECASPLE_013128</name>
</gene>
<dbReference type="EMBL" id="JAHRIP010000848">
    <property type="protein sequence ID" value="MEQ2279813.1"/>
    <property type="molecule type" value="Genomic_DNA"/>
</dbReference>
<feature type="non-terminal residue" evidence="1">
    <location>
        <position position="1"/>
    </location>
</feature>
<accession>A0ABV0XEH7</accession>
<reference evidence="1 2" key="1">
    <citation type="submission" date="2021-06" db="EMBL/GenBank/DDBJ databases">
        <authorList>
            <person name="Palmer J.M."/>
        </authorList>
    </citation>
    <scope>NUCLEOTIDE SEQUENCE [LARGE SCALE GENOMIC DNA]</scope>
    <source>
        <strain evidence="1 2">AS_MEX2019</strain>
        <tissue evidence="1">Muscle</tissue>
    </source>
</reference>
<dbReference type="Proteomes" id="UP001469553">
    <property type="component" value="Unassembled WGS sequence"/>
</dbReference>
<comment type="caution">
    <text evidence="1">The sequence shown here is derived from an EMBL/GenBank/DDBJ whole genome shotgun (WGS) entry which is preliminary data.</text>
</comment>
<proteinExistence type="predicted"/>
<organism evidence="1 2">
    <name type="scientific">Ameca splendens</name>
    <dbReference type="NCBI Taxonomy" id="208324"/>
    <lineage>
        <taxon>Eukaryota</taxon>
        <taxon>Metazoa</taxon>
        <taxon>Chordata</taxon>
        <taxon>Craniata</taxon>
        <taxon>Vertebrata</taxon>
        <taxon>Euteleostomi</taxon>
        <taxon>Actinopterygii</taxon>
        <taxon>Neopterygii</taxon>
        <taxon>Teleostei</taxon>
        <taxon>Neoteleostei</taxon>
        <taxon>Acanthomorphata</taxon>
        <taxon>Ovalentaria</taxon>
        <taxon>Atherinomorphae</taxon>
        <taxon>Cyprinodontiformes</taxon>
        <taxon>Goodeidae</taxon>
        <taxon>Ameca</taxon>
    </lineage>
</organism>
<protein>
    <submittedName>
        <fullName evidence="1">Uncharacterized protein</fullName>
    </submittedName>
</protein>
<evidence type="ECO:0000313" key="1">
    <source>
        <dbReference type="EMBL" id="MEQ2279813.1"/>
    </source>
</evidence>
<keyword evidence="2" id="KW-1185">Reference proteome</keyword>